<dbReference type="GO" id="GO:0009088">
    <property type="term" value="P:threonine biosynthetic process"/>
    <property type="evidence" value="ECO:0007669"/>
    <property type="project" value="UniProtKB-UniRule"/>
</dbReference>
<dbReference type="SUPFAM" id="SSF54211">
    <property type="entry name" value="Ribosomal protein S5 domain 2-like"/>
    <property type="match status" value="1"/>
</dbReference>
<dbReference type="Pfam" id="PF00288">
    <property type="entry name" value="GHMP_kinases_N"/>
    <property type="match status" value="1"/>
</dbReference>
<dbReference type="PIRSF" id="PIRSF000676">
    <property type="entry name" value="Homoser_kin"/>
    <property type="match status" value="1"/>
</dbReference>
<dbReference type="InterPro" id="IPR006204">
    <property type="entry name" value="GHMP_kinase_N_dom"/>
</dbReference>
<dbReference type="InterPro" id="IPR013750">
    <property type="entry name" value="GHMP_kinase_C_dom"/>
</dbReference>
<comment type="catalytic activity">
    <reaction evidence="11 13">
        <text>L-homoserine + ATP = O-phospho-L-homoserine + ADP + H(+)</text>
        <dbReference type="Rhea" id="RHEA:13985"/>
        <dbReference type="ChEBI" id="CHEBI:15378"/>
        <dbReference type="ChEBI" id="CHEBI:30616"/>
        <dbReference type="ChEBI" id="CHEBI:57476"/>
        <dbReference type="ChEBI" id="CHEBI:57590"/>
        <dbReference type="ChEBI" id="CHEBI:456216"/>
        <dbReference type="EC" id="2.7.1.39"/>
    </reaction>
</comment>
<dbReference type="Gene3D" id="3.30.230.10">
    <property type="match status" value="1"/>
</dbReference>
<accession>A0A1M5DM41</accession>
<gene>
    <name evidence="13" type="primary">thrB</name>
    <name evidence="16" type="ORF">SAMN05443575_0621</name>
</gene>
<dbReference type="InterPro" id="IPR014721">
    <property type="entry name" value="Ribsml_uS5_D2-typ_fold_subgr"/>
</dbReference>
<dbReference type="Pfam" id="PF08544">
    <property type="entry name" value="GHMP_kinases_C"/>
    <property type="match status" value="1"/>
</dbReference>
<dbReference type="PRINTS" id="PR00958">
    <property type="entry name" value="HOMSERKINASE"/>
</dbReference>
<dbReference type="GO" id="GO:0004413">
    <property type="term" value="F:homoserine kinase activity"/>
    <property type="evidence" value="ECO:0007669"/>
    <property type="project" value="UniProtKB-UniRule"/>
</dbReference>
<evidence type="ECO:0000256" key="3">
    <source>
        <dbReference type="ARBA" id="ARBA00012078"/>
    </source>
</evidence>
<comment type="similarity">
    <text evidence="2 13">Belongs to the GHMP kinase family. Homoserine kinase subfamily.</text>
</comment>
<dbReference type="InterPro" id="IPR020568">
    <property type="entry name" value="Ribosomal_Su5_D2-typ_SF"/>
</dbReference>
<evidence type="ECO:0000256" key="11">
    <source>
        <dbReference type="ARBA" id="ARBA00049375"/>
    </source>
</evidence>
<keyword evidence="8 13" id="KW-0547">Nucleotide-binding</keyword>
<dbReference type="SUPFAM" id="SSF55060">
    <property type="entry name" value="GHMP Kinase, C-terminal domain"/>
    <property type="match status" value="1"/>
</dbReference>
<sequence>MTVSADAPVRVRVPATSANLGPGFDALGLALALHDEVTARVTEGGLDIQVDGEGGEQVARDETHLVLRAMRAAFAELGETPPGLALQCRNRIPHGRGLGSSAAAIVAGILLARGLVRDGRLRLDDAAVLALASEFEGHPDNVAPCLLGGLTIAWTVDGAARAVRRDLDPAVVPVVLVPPFTASTERARGLLPPTVPHADAAFTAGRAALLVAALTGTPQALFDATADRLHQAYREPAMPEALRLVADLRVLGHPAVVSGAGPTVLVLARGEVEAERVRGAAPIGWAVSAPAVDVAGARILDPPR</sequence>
<comment type="subcellular location">
    <subcellularLocation>
        <location evidence="13">Cytoplasm</location>
    </subcellularLocation>
</comment>
<evidence type="ECO:0000256" key="9">
    <source>
        <dbReference type="ARBA" id="ARBA00022777"/>
    </source>
</evidence>
<comment type="function">
    <text evidence="12 13">Catalyzes the ATP-dependent phosphorylation of L-homoserine to L-homoserine phosphate.</text>
</comment>
<dbReference type="NCBIfam" id="TIGR00191">
    <property type="entry name" value="thrB"/>
    <property type="match status" value="1"/>
</dbReference>
<proteinExistence type="inferred from homology"/>
<dbReference type="AlphaFoldDB" id="A0A1M5DM41"/>
<protein>
    <recommendedName>
        <fullName evidence="4 13">Homoserine kinase</fullName>
        <shortName evidence="13">HK</shortName>
        <shortName evidence="13">HSK</shortName>
        <ecNumber evidence="3 13">2.7.1.39</ecNumber>
    </recommendedName>
</protein>
<dbReference type="PROSITE" id="PS00627">
    <property type="entry name" value="GHMP_KINASES_ATP"/>
    <property type="match status" value="1"/>
</dbReference>
<dbReference type="OrthoDB" id="9769912at2"/>
<keyword evidence="7 13" id="KW-0791">Threonine biosynthesis</keyword>
<dbReference type="EC" id="2.7.1.39" evidence="3 13"/>
<keyword evidence="6 13" id="KW-0808">Transferase</keyword>
<dbReference type="GO" id="GO:0005524">
    <property type="term" value="F:ATP binding"/>
    <property type="evidence" value="ECO:0007669"/>
    <property type="project" value="UniProtKB-UniRule"/>
</dbReference>
<dbReference type="HAMAP" id="MF_00384">
    <property type="entry name" value="Homoser_kinase"/>
    <property type="match status" value="1"/>
</dbReference>
<dbReference type="Proteomes" id="UP000186132">
    <property type="component" value="Unassembled WGS sequence"/>
</dbReference>
<evidence type="ECO:0000259" key="14">
    <source>
        <dbReference type="Pfam" id="PF00288"/>
    </source>
</evidence>
<dbReference type="STRING" id="1206085.SAMN05443575_0621"/>
<evidence type="ECO:0000259" key="15">
    <source>
        <dbReference type="Pfam" id="PF08544"/>
    </source>
</evidence>
<dbReference type="InterPro" id="IPR006203">
    <property type="entry name" value="GHMP_knse_ATP-bd_CS"/>
</dbReference>
<organism evidence="16 17">
    <name type="scientific">Jatrophihabitans endophyticus</name>
    <dbReference type="NCBI Taxonomy" id="1206085"/>
    <lineage>
        <taxon>Bacteria</taxon>
        <taxon>Bacillati</taxon>
        <taxon>Actinomycetota</taxon>
        <taxon>Actinomycetes</taxon>
        <taxon>Jatrophihabitantales</taxon>
        <taxon>Jatrophihabitantaceae</taxon>
        <taxon>Jatrophihabitans</taxon>
    </lineage>
</organism>
<dbReference type="InterPro" id="IPR000870">
    <property type="entry name" value="Homoserine_kinase"/>
</dbReference>
<evidence type="ECO:0000256" key="13">
    <source>
        <dbReference type="HAMAP-Rule" id="MF_00384"/>
    </source>
</evidence>
<evidence type="ECO:0000256" key="7">
    <source>
        <dbReference type="ARBA" id="ARBA00022697"/>
    </source>
</evidence>
<keyword evidence="17" id="KW-1185">Reference proteome</keyword>
<name>A0A1M5DM41_9ACTN</name>
<evidence type="ECO:0000256" key="6">
    <source>
        <dbReference type="ARBA" id="ARBA00022679"/>
    </source>
</evidence>
<evidence type="ECO:0000256" key="12">
    <source>
        <dbReference type="ARBA" id="ARBA00049954"/>
    </source>
</evidence>
<dbReference type="PANTHER" id="PTHR20861:SF1">
    <property type="entry name" value="HOMOSERINE KINASE"/>
    <property type="match status" value="1"/>
</dbReference>
<evidence type="ECO:0000256" key="8">
    <source>
        <dbReference type="ARBA" id="ARBA00022741"/>
    </source>
</evidence>
<dbReference type="RefSeq" id="WP_073385748.1">
    <property type="nucleotide sequence ID" value="NZ_FQVU01000001.1"/>
</dbReference>
<feature type="domain" description="GHMP kinase N-terminal" evidence="14">
    <location>
        <begin position="65"/>
        <end position="149"/>
    </location>
</feature>
<dbReference type="GO" id="GO:0005737">
    <property type="term" value="C:cytoplasm"/>
    <property type="evidence" value="ECO:0007669"/>
    <property type="project" value="UniProtKB-SubCell"/>
</dbReference>
<feature type="domain" description="GHMP kinase C-terminal" evidence="15">
    <location>
        <begin position="223"/>
        <end position="281"/>
    </location>
</feature>
<dbReference type="InterPro" id="IPR036554">
    <property type="entry name" value="GHMP_kinase_C_sf"/>
</dbReference>
<keyword evidence="5 13" id="KW-0028">Amino-acid biosynthesis</keyword>
<dbReference type="Gene3D" id="3.30.70.890">
    <property type="entry name" value="GHMP kinase, C-terminal domain"/>
    <property type="match status" value="1"/>
</dbReference>
<evidence type="ECO:0000256" key="2">
    <source>
        <dbReference type="ARBA" id="ARBA00007370"/>
    </source>
</evidence>
<keyword evidence="13" id="KW-0963">Cytoplasm</keyword>
<evidence type="ECO:0000256" key="10">
    <source>
        <dbReference type="ARBA" id="ARBA00022840"/>
    </source>
</evidence>
<dbReference type="PANTHER" id="PTHR20861">
    <property type="entry name" value="HOMOSERINE/4-DIPHOSPHOCYTIDYL-2-C-METHYL-D-ERYTHRITOL KINASE"/>
    <property type="match status" value="1"/>
</dbReference>
<keyword evidence="10 13" id="KW-0067">ATP-binding</keyword>
<keyword evidence="9 13" id="KW-0418">Kinase</keyword>
<dbReference type="UniPathway" id="UPA00050">
    <property type="reaction ID" value="UER00064"/>
</dbReference>
<evidence type="ECO:0000256" key="1">
    <source>
        <dbReference type="ARBA" id="ARBA00005015"/>
    </source>
</evidence>
<feature type="binding site" evidence="13">
    <location>
        <begin position="93"/>
        <end position="103"/>
    </location>
    <ligand>
        <name>ATP</name>
        <dbReference type="ChEBI" id="CHEBI:30616"/>
    </ligand>
</feature>
<dbReference type="EMBL" id="FQVU01000001">
    <property type="protein sequence ID" value="SHF67842.1"/>
    <property type="molecule type" value="Genomic_DNA"/>
</dbReference>
<evidence type="ECO:0000256" key="5">
    <source>
        <dbReference type="ARBA" id="ARBA00022605"/>
    </source>
</evidence>
<comment type="pathway">
    <text evidence="1 13">Amino-acid biosynthesis; L-threonine biosynthesis; L-threonine from L-aspartate: step 4/5.</text>
</comment>
<evidence type="ECO:0000313" key="16">
    <source>
        <dbReference type="EMBL" id="SHF67842.1"/>
    </source>
</evidence>
<reference evidence="16 17" key="1">
    <citation type="submission" date="2016-11" db="EMBL/GenBank/DDBJ databases">
        <authorList>
            <person name="Jaros S."/>
            <person name="Januszkiewicz K."/>
            <person name="Wedrychowicz H."/>
        </authorList>
    </citation>
    <scope>NUCLEOTIDE SEQUENCE [LARGE SCALE GENOMIC DNA]</scope>
    <source>
        <strain evidence="16 17">DSM 45627</strain>
    </source>
</reference>
<evidence type="ECO:0000256" key="4">
    <source>
        <dbReference type="ARBA" id="ARBA00017858"/>
    </source>
</evidence>
<evidence type="ECO:0000313" key="17">
    <source>
        <dbReference type="Proteomes" id="UP000186132"/>
    </source>
</evidence>